<dbReference type="EMBL" id="JAIZAY010000021">
    <property type="protein sequence ID" value="KAJ8021929.1"/>
    <property type="molecule type" value="Genomic_DNA"/>
</dbReference>
<proteinExistence type="predicted"/>
<dbReference type="Pfam" id="PF00531">
    <property type="entry name" value="Death"/>
    <property type="match status" value="1"/>
</dbReference>
<dbReference type="CDD" id="cd01670">
    <property type="entry name" value="Death"/>
    <property type="match status" value="1"/>
</dbReference>
<sequence>MGSLAVIFIWMIYSSLGDVLEGCQSPQYLQFRKVGIIHCNLNDTFSAVFWYDSTNIFDDEPVVTFTHSIKGGQGYKSGEFDITPEGSLVILDVGLNHEKNFTMARFASLDENPSTSTVSVVVTGITTDGCDSPQYLEYGRSGIVHCYFQTAFESVFWYNSTQVLSDPPIVTYGQSAKGGRAYELGEFDVFPNGSLLINEVGLAHENNFTVAIFTSLNEDPVYILVRVIVTVKYLGGGPVIENCDGANTTCYVEMEGVTAVSCIVQGVRPAVSLKWFTLTCSGYRNISSDVDIISNNLTFTSVAVTADAFAYSPVLSLLVCKAEFAPGVLQRDKSLVLVQNSERNLSFVPHAIKYAVRGSTLELKCSAAKILFLVWKRSFLFDNYYQNLMFAFLMENRFSTKYQENFELGENGSLVLREIDLRHDGFYSCIYGDGITNGMNKYKVVTYVKPVPAYPAVEGCNFQRYCKLEVQQKGNLTCTMTGLRPEIRLEWKVSNEASSGKISFFDHTSKVTKSGETFNITLTSSYSITSVKQITVECGVSGSVRDVFPENSVVNLLLVPAPVKPTDDSNVAVITFAVSSISVVAVLSICGLLFLKAHRNEHRNKKKQKRKSLTHSPLMAIPKFSRSVRRYDIRVLKKRLENQLKQTYKRLYNAAHPIPFIRDRLAGINTVFIEGCVEKLASPGKIEKHHEGFQDHGPSKKGESVWVKLDSYSDMVQHTLRNSSRLILEGEPGYGKSTITLQMAYDWCSGMSYLEDVEIFILLRLRQLGGVQSIYEAMQHFILPFNSQITETDLQYILAHSESLMIVLDGYDEYPVNDRDRQNFLSDILVGEMFQNARVILTTSPSVLPNDCAPQTQRIRLTGFDDKARDEYIRKAVVGDDETAVENIKQCIIENSIVNDLCQAPFFFTIAVHMCQESESLKNLKTVTEFFGLMLSCFLKENKINLKQRESSAKALDILNKEAFESLNVNSQQRNWQSEKLLERLGQDLYDQFVSAGILVEEEACDISGNHSSLECTHLRKVMTVRFYHHLFCEWYAANYLVKMISKLTRLSKRSSGLGSAYCYSPIIKKGSKPEDTRVKDIESLLNEIKPFHLKYIYHFVCGLDRDCAVTIAEYLQDKRYHKYFIILCVMEQTENIESILENVASLCSTDIFILVTNTLLQQKSTIELLNIASNNKIPISKVRLIDSFKKVNFPNESIQLQSELQLPPLTTLKEIEIGMKEEKLTEKEFEEILKYLSKCPQLEKLSFSRCYLPDSFQLESLYNLKSGHIEVVWSHSDKVMSLNHQTGKWEFCPSPTTTSSTSTTDSLTASHSDRGNKSRRKSFTKKEELHDLQSMPTAFRYLSSQLSSDWRCIGRSLGIQDSKLDHLNADNACTQERNYLMFIHWKELNGTKASYVNLRKALEEAGRRDLAEDLKNLKKRRQVSPSSRTSHSFRFKLTDQTGQSREETTWKQRRKFREESMELTLHYLSRNLGKEWLEVGRSLLLSEA</sequence>
<protein>
    <submittedName>
        <fullName evidence="6">Nucleotide-binding oligomerization domain-containing protein 2</fullName>
    </submittedName>
</protein>
<dbReference type="SUPFAM" id="SSF52047">
    <property type="entry name" value="RNI-like"/>
    <property type="match status" value="1"/>
</dbReference>
<feature type="chain" id="PRO_5040270679" evidence="2">
    <location>
        <begin position="18"/>
        <end position="1489"/>
    </location>
</feature>
<dbReference type="InterPro" id="IPR011029">
    <property type="entry name" value="DEATH-like_dom_sf"/>
</dbReference>
<accession>A0A9Q0YK09</accession>
<dbReference type="InterPro" id="IPR007110">
    <property type="entry name" value="Ig-like_dom"/>
</dbReference>
<dbReference type="InterPro" id="IPR000488">
    <property type="entry name" value="Death_dom"/>
</dbReference>
<feature type="compositionally biased region" description="Low complexity" evidence="1">
    <location>
        <begin position="1295"/>
        <end position="1311"/>
    </location>
</feature>
<reference evidence="6" key="1">
    <citation type="submission" date="2021-10" db="EMBL/GenBank/DDBJ databases">
        <title>Tropical sea cucumber genome reveals ecological adaptation and Cuvierian tubules defense mechanism.</title>
        <authorList>
            <person name="Chen T."/>
        </authorList>
    </citation>
    <scope>NUCLEOTIDE SEQUENCE</scope>
    <source>
        <strain evidence="6">Nanhai2018</strain>
        <tissue evidence="6">Muscle</tissue>
    </source>
</reference>
<evidence type="ECO:0000313" key="7">
    <source>
        <dbReference type="Proteomes" id="UP001152320"/>
    </source>
</evidence>
<dbReference type="Gene3D" id="3.40.50.300">
    <property type="entry name" value="P-loop containing nucleotide triphosphate hydrolases"/>
    <property type="match status" value="1"/>
</dbReference>
<dbReference type="InterPro" id="IPR007111">
    <property type="entry name" value="NACHT_NTPase"/>
</dbReference>
<dbReference type="Pfam" id="PF05729">
    <property type="entry name" value="NACHT"/>
    <property type="match status" value="1"/>
</dbReference>
<dbReference type="PANTHER" id="PTHR46312">
    <property type="entry name" value="NACHT DOMAIN-CONTAINING PROTEIN"/>
    <property type="match status" value="1"/>
</dbReference>
<dbReference type="Gene3D" id="1.10.533.10">
    <property type="entry name" value="Death Domain, Fas"/>
    <property type="match status" value="1"/>
</dbReference>
<keyword evidence="2" id="KW-0732">Signal</keyword>
<feature type="domain" description="Ig-like" evidence="4">
    <location>
        <begin position="452"/>
        <end position="554"/>
    </location>
</feature>
<dbReference type="OrthoDB" id="427518at2759"/>
<evidence type="ECO:0000259" key="3">
    <source>
        <dbReference type="PROSITE" id="PS50017"/>
    </source>
</evidence>
<dbReference type="PROSITE" id="PS50837">
    <property type="entry name" value="NACHT"/>
    <property type="match status" value="1"/>
</dbReference>
<dbReference type="SUPFAM" id="SSF52540">
    <property type="entry name" value="P-loop containing nucleoside triphosphate hydrolases"/>
    <property type="match status" value="1"/>
</dbReference>
<dbReference type="PROSITE" id="PS50835">
    <property type="entry name" value="IG_LIKE"/>
    <property type="match status" value="1"/>
</dbReference>
<gene>
    <name evidence="6" type="ORF">HOLleu_39268</name>
</gene>
<organism evidence="6 7">
    <name type="scientific">Holothuria leucospilota</name>
    <name type="common">Black long sea cucumber</name>
    <name type="synonym">Mertensiothuria leucospilota</name>
    <dbReference type="NCBI Taxonomy" id="206669"/>
    <lineage>
        <taxon>Eukaryota</taxon>
        <taxon>Metazoa</taxon>
        <taxon>Echinodermata</taxon>
        <taxon>Eleutherozoa</taxon>
        <taxon>Echinozoa</taxon>
        <taxon>Holothuroidea</taxon>
        <taxon>Aspidochirotacea</taxon>
        <taxon>Aspidochirotida</taxon>
        <taxon>Holothuriidae</taxon>
        <taxon>Holothuria</taxon>
    </lineage>
</organism>
<dbReference type="SMART" id="SM00409">
    <property type="entry name" value="IG"/>
    <property type="match status" value="3"/>
</dbReference>
<dbReference type="SMART" id="SM00005">
    <property type="entry name" value="DEATH"/>
    <property type="match status" value="1"/>
</dbReference>
<dbReference type="SUPFAM" id="SSF47986">
    <property type="entry name" value="DEATH domain"/>
    <property type="match status" value="1"/>
</dbReference>
<feature type="region of interest" description="Disordered" evidence="1">
    <location>
        <begin position="1294"/>
        <end position="1329"/>
    </location>
</feature>
<dbReference type="PANTHER" id="PTHR46312:SF2">
    <property type="entry name" value="NUCLEOTIDE-BINDING OLIGOMERIZATION DOMAIN-CONTAINING PROTEIN 2-LIKE"/>
    <property type="match status" value="1"/>
</dbReference>
<dbReference type="GO" id="GO:0007165">
    <property type="term" value="P:signal transduction"/>
    <property type="evidence" value="ECO:0007669"/>
    <property type="project" value="InterPro"/>
</dbReference>
<feature type="domain" description="Death" evidence="3">
    <location>
        <begin position="1336"/>
        <end position="1419"/>
    </location>
</feature>
<dbReference type="InterPro" id="IPR003599">
    <property type="entry name" value="Ig_sub"/>
</dbReference>
<dbReference type="PROSITE" id="PS50017">
    <property type="entry name" value="DEATH_DOMAIN"/>
    <property type="match status" value="1"/>
</dbReference>
<evidence type="ECO:0000259" key="4">
    <source>
        <dbReference type="PROSITE" id="PS50835"/>
    </source>
</evidence>
<evidence type="ECO:0000256" key="2">
    <source>
        <dbReference type="SAM" id="SignalP"/>
    </source>
</evidence>
<comment type="caution">
    <text evidence="6">The sequence shown here is derived from an EMBL/GenBank/DDBJ whole genome shotgun (WGS) entry which is preliminary data.</text>
</comment>
<dbReference type="InterPro" id="IPR036179">
    <property type="entry name" value="Ig-like_dom_sf"/>
</dbReference>
<dbReference type="InterPro" id="IPR027417">
    <property type="entry name" value="P-loop_NTPase"/>
</dbReference>
<dbReference type="Proteomes" id="UP001152320">
    <property type="component" value="Chromosome 21"/>
</dbReference>
<dbReference type="SUPFAM" id="SSF48726">
    <property type="entry name" value="Immunoglobulin"/>
    <property type="match status" value="1"/>
</dbReference>
<feature type="signal peptide" evidence="2">
    <location>
        <begin position="1"/>
        <end position="17"/>
    </location>
</feature>
<feature type="domain" description="NACHT" evidence="5">
    <location>
        <begin position="724"/>
        <end position="846"/>
    </location>
</feature>
<evidence type="ECO:0000313" key="6">
    <source>
        <dbReference type="EMBL" id="KAJ8021929.1"/>
    </source>
</evidence>
<evidence type="ECO:0000259" key="5">
    <source>
        <dbReference type="PROSITE" id="PS50837"/>
    </source>
</evidence>
<evidence type="ECO:0000256" key="1">
    <source>
        <dbReference type="SAM" id="MobiDB-lite"/>
    </source>
</evidence>
<name>A0A9Q0YK09_HOLLE</name>
<keyword evidence="7" id="KW-1185">Reference proteome</keyword>